<accession>A0ABS9QJT4</accession>
<protein>
    <submittedName>
        <fullName evidence="2">Transporter</fullName>
    </submittedName>
</protein>
<feature type="transmembrane region" description="Helical" evidence="1">
    <location>
        <begin position="70"/>
        <end position="96"/>
    </location>
</feature>
<gene>
    <name evidence="2" type="ORF">L4923_21420</name>
</gene>
<dbReference type="RefSeq" id="WP_239368896.1">
    <property type="nucleotide sequence ID" value="NZ_JAKREW010000026.1"/>
</dbReference>
<evidence type="ECO:0000313" key="2">
    <source>
        <dbReference type="EMBL" id="MCG7507600.1"/>
    </source>
</evidence>
<keyword evidence="1" id="KW-0812">Transmembrane</keyword>
<keyword evidence="1" id="KW-0472">Membrane</keyword>
<keyword evidence="3" id="KW-1185">Reference proteome</keyword>
<evidence type="ECO:0000313" key="3">
    <source>
        <dbReference type="Proteomes" id="UP001201701"/>
    </source>
</evidence>
<dbReference type="EMBL" id="JAKREW010000026">
    <property type="protein sequence ID" value="MCG7507600.1"/>
    <property type="molecule type" value="Genomic_DNA"/>
</dbReference>
<keyword evidence="1" id="KW-1133">Transmembrane helix</keyword>
<proteinExistence type="predicted"/>
<reference evidence="2 3" key="1">
    <citation type="submission" date="2022-02" db="EMBL/GenBank/DDBJ databases">
        <title>Draft genome sequence of Mezorhizobium retamae strain IRAMC:0171 isolated from Retama raetam nodules.</title>
        <authorList>
            <person name="Bengaied R."/>
            <person name="Sbissi I."/>
            <person name="Huber K."/>
            <person name="Ghodbane F."/>
            <person name="Nouioui I."/>
            <person name="Tarhouni M."/>
            <person name="Gtari M."/>
        </authorList>
    </citation>
    <scope>NUCLEOTIDE SEQUENCE [LARGE SCALE GENOMIC DNA]</scope>
    <source>
        <strain evidence="2 3">IRAMC:0171</strain>
    </source>
</reference>
<feature type="transmembrane region" description="Helical" evidence="1">
    <location>
        <begin position="128"/>
        <end position="151"/>
    </location>
</feature>
<feature type="transmembrane region" description="Helical" evidence="1">
    <location>
        <begin position="163"/>
        <end position="185"/>
    </location>
</feature>
<dbReference type="Proteomes" id="UP001201701">
    <property type="component" value="Unassembled WGS sequence"/>
</dbReference>
<feature type="transmembrane region" description="Helical" evidence="1">
    <location>
        <begin position="35"/>
        <end position="58"/>
    </location>
</feature>
<evidence type="ECO:0000256" key="1">
    <source>
        <dbReference type="SAM" id="Phobius"/>
    </source>
</evidence>
<sequence length="196" mass="20658">MLSADEIQSSLTGAWRMMLGKSEGLRQLDLSADGFWNSFFAIAVAAPALIVGWVGIANTTGETAGSRFELLLKLAFVDIGTWVLPLLALAAIAPRAGLGGRFVHYVVASNWASAIIAWVMLPGALIRLLFPAAGQASGLVSLLLFFVSLIFSWRMTNQAIGKGAAMATAVFAGMFVASLIVLFALQKLIGVPMIGD</sequence>
<comment type="caution">
    <text evidence="2">The sequence shown here is derived from an EMBL/GenBank/DDBJ whole genome shotgun (WGS) entry which is preliminary data.</text>
</comment>
<organism evidence="2 3">
    <name type="scientific">Mesorhizobium retamae</name>
    <dbReference type="NCBI Taxonomy" id="2912854"/>
    <lineage>
        <taxon>Bacteria</taxon>
        <taxon>Pseudomonadati</taxon>
        <taxon>Pseudomonadota</taxon>
        <taxon>Alphaproteobacteria</taxon>
        <taxon>Hyphomicrobiales</taxon>
        <taxon>Phyllobacteriaceae</taxon>
        <taxon>Mesorhizobium</taxon>
    </lineage>
</organism>
<feature type="transmembrane region" description="Helical" evidence="1">
    <location>
        <begin position="102"/>
        <end position="121"/>
    </location>
</feature>
<name>A0ABS9QJT4_9HYPH</name>